<dbReference type="EC" id="4.2.1.1" evidence="2"/>
<evidence type="ECO:0000256" key="4">
    <source>
        <dbReference type="ARBA" id="ARBA00022833"/>
    </source>
</evidence>
<evidence type="ECO:0000256" key="8">
    <source>
        <dbReference type="PIRSR" id="PIRSR601765-1"/>
    </source>
</evidence>
<evidence type="ECO:0000256" key="6">
    <source>
        <dbReference type="ARBA" id="ARBA00024993"/>
    </source>
</evidence>
<dbReference type="InterPro" id="IPR001765">
    <property type="entry name" value="Carbonic_anhydrase"/>
</dbReference>
<feature type="compositionally biased region" description="Low complexity" evidence="9">
    <location>
        <begin position="11"/>
        <end position="21"/>
    </location>
</feature>
<evidence type="ECO:0000256" key="9">
    <source>
        <dbReference type="SAM" id="MobiDB-lite"/>
    </source>
</evidence>
<feature type="binding site" evidence="8">
    <location>
        <position position="153"/>
    </location>
    <ligand>
        <name>Zn(2+)</name>
        <dbReference type="ChEBI" id="CHEBI:29105"/>
    </ligand>
</feature>
<reference evidence="10 11" key="1">
    <citation type="submission" date="2017-08" db="EMBL/GenBank/DDBJ databases">
        <authorList>
            <person name="Park S.-J."/>
            <person name="Kim H."/>
        </authorList>
    </citation>
    <scope>NUCLEOTIDE SEQUENCE [LARGE SCALE GENOMIC DNA]</scope>
    <source>
        <strain evidence="11">ye3</strain>
    </source>
</reference>
<comment type="catalytic activity">
    <reaction evidence="7">
        <text>hydrogencarbonate + H(+) = CO2 + H2O</text>
        <dbReference type="Rhea" id="RHEA:10748"/>
        <dbReference type="ChEBI" id="CHEBI:15377"/>
        <dbReference type="ChEBI" id="CHEBI:15378"/>
        <dbReference type="ChEBI" id="CHEBI:16526"/>
        <dbReference type="ChEBI" id="CHEBI:17544"/>
        <dbReference type="EC" id="4.2.1.1"/>
    </reaction>
</comment>
<organism evidence="10 11">
    <name type="scientific">Pollutimonas thiosulfatoxidans</name>
    <dbReference type="NCBI Taxonomy" id="2028345"/>
    <lineage>
        <taxon>Bacteria</taxon>
        <taxon>Pseudomonadati</taxon>
        <taxon>Pseudomonadota</taxon>
        <taxon>Betaproteobacteria</taxon>
        <taxon>Burkholderiales</taxon>
        <taxon>Alcaligenaceae</taxon>
        <taxon>Pollutimonas</taxon>
    </lineage>
</organism>
<comment type="cofactor">
    <cofactor evidence="8">
        <name>Zn(2+)</name>
        <dbReference type="ChEBI" id="CHEBI:29105"/>
    </cofactor>
    <text evidence="8">Binds 1 zinc ion per subunit.</text>
</comment>
<proteinExistence type="inferred from homology"/>
<evidence type="ECO:0000313" key="10">
    <source>
        <dbReference type="EMBL" id="QAA93041.1"/>
    </source>
</evidence>
<dbReference type="OrthoDB" id="9797527at2"/>
<dbReference type="InterPro" id="IPR015892">
    <property type="entry name" value="Carbonic_anhydrase_CS"/>
</dbReference>
<dbReference type="PANTHER" id="PTHR11002:SF79">
    <property type="entry name" value="CARBONIC ANHYDRASE 2"/>
    <property type="match status" value="1"/>
</dbReference>
<name>A0A410G9U7_9BURK</name>
<dbReference type="Pfam" id="PF00484">
    <property type="entry name" value="Pro_CA"/>
    <property type="match status" value="1"/>
</dbReference>
<feature type="region of interest" description="Disordered" evidence="9">
    <location>
        <begin position="1"/>
        <end position="21"/>
    </location>
</feature>
<dbReference type="FunFam" id="3.40.1050.10:FF:000006">
    <property type="entry name" value="Carbonic anhydrase"/>
    <property type="match status" value="1"/>
</dbReference>
<keyword evidence="4 8" id="KW-0862">Zinc</keyword>
<keyword evidence="11" id="KW-1185">Reference proteome</keyword>
<accession>A0A410G9U7</accession>
<evidence type="ECO:0000313" key="11">
    <source>
        <dbReference type="Proteomes" id="UP000283474"/>
    </source>
</evidence>
<gene>
    <name evidence="10" type="ORF">CKA81_03685</name>
</gene>
<dbReference type="PROSITE" id="PS00704">
    <property type="entry name" value="PROK_CO2_ANHYDRASE_1"/>
    <property type="match status" value="1"/>
</dbReference>
<comment type="similarity">
    <text evidence="1">Belongs to the beta-class carbonic anhydrase family.</text>
</comment>
<evidence type="ECO:0000256" key="1">
    <source>
        <dbReference type="ARBA" id="ARBA00006217"/>
    </source>
</evidence>
<sequence length="249" mass="26541">MCNLCARRAEPSNSPSSPSRRAAISMVGAISLLGMSATARAAQSRPPPKPDNALTPDQAVERLMEGNGRYTSGTTYDRDFSSERAALAGGQNPYACILSCADSRVSPELCFDEERGDLFVTRVAGNYVTNDLLASLEYGVAVLHAPLIMVLGHTRCGALSATVSALEKQTEFPGHIQTLVTALMPAVRAVQAQAHADTLVQAATIENIKQNVQRLKQATPILSNAFQNSRIRVIGGLYDLETGKVDLVA</sequence>
<dbReference type="RefSeq" id="WP_128354094.1">
    <property type="nucleotide sequence ID" value="NZ_CP022987.1"/>
</dbReference>
<protein>
    <recommendedName>
        <fullName evidence="2">carbonic anhydrase</fullName>
        <ecNumber evidence="2">4.2.1.1</ecNumber>
    </recommendedName>
</protein>
<dbReference type="AlphaFoldDB" id="A0A410G9U7"/>
<dbReference type="KEGG" id="pus:CKA81_03685"/>
<dbReference type="CDD" id="cd03378">
    <property type="entry name" value="beta_CA_cladeC"/>
    <property type="match status" value="1"/>
</dbReference>
<feature type="binding site" evidence="8">
    <location>
        <position position="100"/>
    </location>
    <ligand>
        <name>Zn(2+)</name>
        <dbReference type="ChEBI" id="CHEBI:29105"/>
    </ligand>
</feature>
<feature type="binding site" evidence="8">
    <location>
        <position position="102"/>
    </location>
    <ligand>
        <name>Zn(2+)</name>
        <dbReference type="ChEBI" id="CHEBI:29105"/>
    </ligand>
</feature>
<dbReference type="GO" id="GO:0008270">
    <property type="term" value="F:zinc ion binding"/>
    <property type="evidence" value="ECO:0007669"/>
    <property type="project" value="InterPro"/>
</dbReference>
<dbReference type="PANTHER" id="PTHR11002">
    <property type="entry name" value="CARBONIC ANHYDRASE"/>
    <property type="match status" value="1"/>
</dbReference>
<evidence type="ECO:0000256" key="3">
    <source>
        <dbReference type="ARBA" id="ARBA00022723"/>
    </source>
</evidence>
<evidence type="ECO:0000256" key="7">
    <source>
        <dbReference type="ARBA" id="ARBA00048348"/>
    </source>
</evidence>
<evidence type="ECO:0000256" key="5">
    <source>
        <dbReference type="ARBA" id="ARBA00023239"/>
    </source>
</evidence>
<dbReference type="SMART" id="SM00947">
    <property type="entry name" value="Pro_CA"/>
    <property type="match status" value="1"/>
</dbReference>
<dbReference type="InterPro" id="IPR036874">
    <property type="entry name" value="Carbonic_anhydrase_sf"/>
</dbReference>
<dbReference type="Gene3D" id="3.40.1050.10">
    <property type="entry name" value="Carbonic anhydrase"/>
    <property type="match status" value="1"/>
</dbReference>
<keyword evidence="3 8" id="KW-0479">Metal-binding</keyword>
<dbReference type="GO" id="GO:0015976">
    <property type="term" value="P:carbon utilization"/>
    <property type="evidence" value="ECO:0007669"/>
    <property type="project" value="InterPro"/>
</dbReference>
<dbReference type="GO" id="GO:0004089">
    <property type="term" value="F:carbonate dehydratase activity"/>
    <property type="evidence" value="ECO:0007669"/>
    <property type="project" value="UniProtKB-EC"/>
</dbReference>
<dbReference type="Proteomes" id="UP000283474">
    <property type="component" value="Chromosome"/>
</dbReference>
<dbReference type="SUPFAM" id="SSF53056">
    <property type="entry name" value="beta-carbonic anhydrase, cab"/>
    <property type="match status" value="1"/>
</dbReference>
<dbReference type="EMBL" id="CP022987">
    <property type="protein sequence ID" value="QAA93041.1"/>
    <property type="molecule type" value="Genomic_DNA"/>
</dbReference>
<comment type="function">
    <text evidence="6">Catalyzes the reversible hydration of carbon dioxide to form bicarbonate.</text>
</comment>
<evidence type="ECO:0000256" key="2">
    <source>
        <dbReference type="ARBA" id="ARBA00012925"/>
    </source>
</evidence>
<feature type="binding site" evidence="8">
    <location>
        <position position="156"/>
    </location>
    <ligand>
        <name>Zn(2+)</name>
        <dbReference type="ChEBI" id="CHEBI:29105"/>
    </ligand>
</feature>
<keyword evidence="5" id="KW-0456">Lyase</keyword>